<feature type="transmembrane region" description="Helical" evidence="6">
    <location>
        <begin position="147"/>
        <end position="169"/>
    </location>
</feature>
<gene>
    <name evidence="8" type="ORF">KDL28_22330</name>
</gene>
<feature type="transmembrane region" description="Helical" evidence="6">
    <location>
        <begin position="392"/>
        <end position="412"/>
    </location>
</feature>
<dbReference type="PRINTS" id="PR01035">
    <property type="entry name" value="TCRTETA"/>
</dbReference>
<dbReference type="InterPro" id="IPR011701">
    <property type="entry name" value="MFS"/>
</dbReference>
<dbReference type="CDD" id="cd17321">
    <property type="entry name" value="MFS_MMR_MDR_like"/>
    <property type="match status" value="1"/>
</dbReference>
<feature type="transmembrane region" description="Helical" evidence="6">
    <location>
        <begin position="57"/>
        <end position="76"/>
    </location>
</feature>
<keyword evidence="4 6" id="KW-0472">Membrane</keyword>
<dbReference type="SUPFAM" id="SSF103473">
    <property type="entry name" value="MFS general substrate transporter"/>
    <property type="match status" value="2"/>
</dbReference>
<evidence type="ECO:0000256" key="5">
    <source>
        <dbReference type="SAM" id="MobiDB-lite"/>
    </source>
</evidence>
<dbReference type="PANTHER" id="PTHR42718">
    <property type="entry name" value="MAJOR FACILITATOR SUPERFAMILY MULTIDRUG TRANSPORTER MFSC"/>
    <property type="match status" value="1"/>
</dbReference>
<evidence type="ECO:0000256" key="4">
    <source>
        <dbReference type="ARBA" id="ARBA00023136"/>
    </source>
</evidence>
<evidence type="ECO:0000256" key="6">
    <source>
        <dbReference type="SAM" id="Phobius"/>
    </source>
</evidence>
<evidence type="ECO:0000313" key="9">
    <source>
        <dbReference type="Proteomes" id="UP001165283"/>
    </source>
</evidence>
<feature type="domain" description="Major facilitator superfamily (MFS) profile" evidence="7">
    <location>
        <begin position="1"/>
        <end position="446"/>
    </location>
</feature>
<dbReference type="PANTHER" id="PTHR42718:SF39">
    <property type="entry name" value="ACTINORHODIN TRANSPORTER-RELATED"/>
    <property type="match status" value="1"/>
</dbReference>
<dbReference type="Pfam" id="PF07690">
    <property type="entry name" value="MFS_1"/>
    <property type="match status" value="2"/>
</dbReference>
<dbReference type="InterPro" id="IPR036259">
    <property type="entry name" value="MFS_trans_sf"/>
</dbReference>
<feature type="region of interest" description="Disordered" evidence="5">
    <location>
        <begin position="450"/>
        <end position="471"/>
    </location>
</feature>
<evidence type="ECO:0000259" key="7">
    <source>
        <dbReference type="PROSITE" id="PS50850"/>
    </source>
</evidence>
<dbReference type="Proteomes" id="UP001165283">
    <property type="component" value="Unassembled WGS sequence"/>
</dbReference>
<comment type="caution">
    <text evidence="8">The sequence shown here is derived from an EMBL/GenBank/DDBJ whole genome shotgun (WGS) entry which is preliminary data.</text>
</comment>
<keyword evidence="9" id="KW-1185">Reference proteome</keyword>
<accession>A0ABT1A472</accession>
<organism evidence="8 9">
    <name type="scientific">Pseudonocardia humida</name>
    <dbReference type="NCBI Taxonomy" id="2800819"/>
    <lineage>
        <taxon>Bacteria</taxon>
        <taxon>Bacillati</taxon>
        <taxon>Actinomycetota</taxon>
        <taxon>Actinomycetes</taxon>
        <taxon>Pseudonocardiales</taxon>
        <taxon>Pseudonocardiaceae</taxon>
        <taxon>Pseudonocardia</taxon>
    </lineage>
</organism>
<dbReference type="InterPro" id="IPR020846">
    <property type="entry name" value="MFS_dom"/>
</dbReference>
<proteinExistence type="predicted"/>
<dbReference type="PROSITE" id="PS50850">
    <property type="entry name" value="MFS"/>
    <property type="match status" value="1"/>
</dbReference>
<keyword evidence="3 6" id="KW-1133">Transmembrane helix</keyword>
<evidence type="ECO:0000256" key="3">
    <source>
        <dbReference type="ARBA" id="ARBA00022989"/>
    </source>
</evidence>
<feature type="transmembrane region" description="Helical" evidence="6">
    <location>
        <begin position="82"/>
        <end position="103"/>
    </location>
</feature>
<dbReference type="InterPro" id="IPR001958">
    <property type="entry name" value="Tet-R_TetA/multi-R_MdtG-like"/>
</dbReference>
<feature type="transmembrane region" description="Helical" evidence="6">
    <location>
        <begin position="345"/>
        <end position="363"/>
    </location>
</feature>
<feature type="transmembrane region" description="Helical" evidence="6">
    <location>
        <begin position="27"/>
        <end position="45"/>
    </location>
</feature>
<dbReference type="RefSeq" id="WP_252441517.1">
    <property type="nucleotide sequence ID" value="NZ_JAGSOV010000046.1"/>
</dbReference>
<sequence>MSLLDVSIVSVALPSIQRALGTDAAGIQWVVSGYALTFGLALVPAGRLGDAFGRRRLFMLALSGFVLFSALAGAAPSTGWLIAARLFQGLAAGTMAPQNSALIQQLFSGAERGRAFGLFGATVGLSTAVGPVTGGVILALAGEESGWRWIFLVNVPIGVVALVLAFRLLPRGGGSGKRAEIDYVGAALVGAGVLAVMLPLVLAEAGGLSRLWWLFPVGAVLLAAFVAWEYRMTHRGREPLLNIKLLTETSGYGTGAALGMAYFVGFSGIWLVFALFFQAGLGYTPLQSGLVVTSFALGSAASSVIGGRLVERFGRALTVTGLTMVVVGLATTALVIWSAPPSTTGVAVIAPLLVAGIGGGWVISPNTTMTLRWVPVGMAGSAGGALQTGQRIGAAIGTSALPGVFYAVLAVNGRDYRGAAATAVGIAALTVCVALSIGILEWRRSRHRAAGVGAPDPDAPDSGHHHYSDPH</sequence>
<feature type="transmembrane region" description="Helical" evidence="6">
    <location>
        <begin position="251"/>
        <end position="277"/>
    </location>
</feature>
<protein>
    <submittedName>
        <fullName evidence="8">MFS transporter</fullName>
    </submittedName>
</protein>
<dbReference type="EMBL" id="JAGSOV010000046">
    <property type="protein sequence ID" value="MCO1657804.1"/>
    <property type="molecule type" value="Genomic_DNA"/>
</dbReference>
<feature type="transmembrane region" description="Helical" evidence="6">
    <location>
        <begin position="181"/>
        <end position="205"/>
    </location>
</feature>
<feature type="compositionally biased region" description="Basic and acidic residues" evidence="5">
    <location>
        <begin position="461"/>
        <end position="471"/>
    </location>
</feature>
<evidence type="ECO:0000313" key="8">
    <source>
        <dbReference type="EMBL" id="MCO1657804.1"/>
    </source>
</evidence>
<evidence type="ECO:0000256" key="1">
    <source>
        <dbReference type="ARBA" id="ARBA00004651"/>
    </source>
</evidence>
<keyword evidence="2 6" id="KW-0812">Transmembrane</keyword>
<name>A0ABT1A472_9PSEU</name>
<feature type="transmembrane region" description="Helical" evidence="6">
    <location>
        <begin position="211"/>
        <end position="230"/>
    </location>
</feature>
<feature type="transmembrane region" description="Helical" evidence="6">
    <location>
        <begin position="418"/>
        <end position="440"/>
    </location>
</feature>
<feature type="transmembrane region" description="Helical" evidence="6">
    <location>
        <begin position="289"/>
        <end position="310"/>
    </location>
</feature>
<feature type="transmembrane region" description="Helical" evidence="6">
    <location>
        <begin position="317"/>
        <end position="339"/>
    </location>
</feature>
<evidence type="ECO:0000256" key="2">
    <source>
        <dbReference type="ARBA" id="ARBA00022692"/>
    </source>
</evidence>
<dbReference type="Gene3D" id="1.20.1250.20">
    <property type="entry name" value="MFS general substrate transporter like domains"/>
    <property type="match status" value="1"/>
</dbReference>
<feature type="transmembrane region" description="Helical" evidence="6">
    <location>
        <begin position="115"/>
        <end position="141"/>
    </location>
</feature>
<dbReference type="Gene3D" id="1.20.1720.10">
    <property type="entry name" value="Multidrug resistance protein D"/>
    <property type="match status" value="1"/>
</dbReference>
<comment type="subcellular location">
    <subcellularLocation>
        <location evidence="1">Cell membrane</location>
        <topology evidence="1">Multi-pass membrane protein</topology>
    </subcellularLocation>
</comment>
<reference evidence="8" key="1">
    <citation type="submission" date="2021-04" db="EMBL/GenBank/DDBJ databases">
        <title>Pseudonocardia sp. nov., isolated from sandy soil of mangrove forest.</title>
        <authorList>
            <person name="Zan Z."/>
            <person name="Huang R."/>
            <person name="Liu W."/>
        </authorList>
    </citation>
    <scope>NUCLEOTIDE SEQUENCE</scope>
    <source>
        <strain evidence="8">S2-4</strain>
    </source>
</reference>